<organism evidence="1 2">
    <name type="scientific">Halobacillus salinus</name>
    <dbReference type="NCBI Taxonomy" id="192814"/>
    <lineage>
        <taxon>Bacteria</taxon>
        <taxon>Bacillati</taxon>
        <taxon>Bacillota</taxon>
        <taxon>Bacilli</taxon>
        <taxon>Bacillales</taxon>
        <taxon>Bacillaceae</taxon>
        <taxon>Halobacillus</taxon>
    </lineage>
</organism>
<dbReference type="EMBL" id="SRJC01000003">
    <property type="protein sequence ID" value="TGB02151.1"/>
    <property type="molecule type" value="Genomic_DNA"/>
</dbReference>
<dbReference type="InterPro" id="IPR010719">
    <property type="entry name" value="MnmM_MeTrfase"/>
</dbReference>
<dbReference type="InterPro" id="IPR029063">
    <property type="entry name" value="SAM-dependent_MTases_sf"/>
</dbReference>
<dbReference type="AlphaFoldDB" id="A0A4Z0GY59"/>
<dbReference type="PANTHER" id="PTHR35276">
    <property type="entry name" value="S-ADENOSYL-L-METHIONINE-DEPENDENT METHYLTRANSFERASES SUPERFAMILY PROTEIN"/>
    <property type="match status" value="1"/>
</dbReference>
<dbReference type="CDD" id="cd02440">
    <property type="entry name" value="AdoMet_MTases"/>
    <property type="match status" value="1"/>
</dbReference>
<dbReference type="Gene3D" id="3.40.50.150">
    <property type="entry name" value="Vaccinia Virus protein VP39"/>
    <property type="match status" value="1"/>
</dbReference>
<dbReference type="GO" id="GO:0008168">
    <property type="term" value="F:methyltransferase activity"/>
    <property type="evidence" value="ECO:0007669"/>
    <property type="project" value="UniProtKB-KW"/>
</dbReference>
<name>A0A4Z0GY59_9BACI</name>
<dbReference type="RefSeq" id="WP_079478396.1">
    <property type="nucleotide sequence ID" value="NZ_FVYZ01000003.1"/>
</dbReference>
<dbReference type="SUPFAM" id="SSF53335">
    <property type="entry name" value="S-adenosyl-L-methionine-dependent methyltransferases"/>
    <property type="match status" value="1"/>
</dbReference>
<dbReference type="GO" id="GO:0032259">
    <property type="term" value="P:methylation"/>
    <property type="evidence" value="ECO:0007669"/>
    <property type="project" value="UniProtKB-KW"/>
</dbReference>
<dbReference type="Pfam" id="PF06962">
    <property type="entry name" value="rRNA_methylase"/>
    <property type="match status" value="1"/>
</dbReference>
<comment type="caution">
    <text evidence="1">The sequence shown here is derived from an EMBL/GenBank/DDBJ whole genome shotgun (WGS) entry which is preliminary data.</text>
</comment>
<dbReference type="PANTHER" id="PTHR35276:SF1">
    <property type="entry name" value="TRNA (MNM(5)S(2)U34)-METHYLTRANSFERASE, CHLOROPLASTIC"/>
    <property type="match status" value="1"/>
</dbReference>
<protein>
    <submittedName>
        <fullName evidence="1">Methyltransferase domain-containing protein</fullName>
    </submittedName>
</protein>
<reference evidence="1 2" key="1">
    <citation type="journal article" date="2003" name="Int. J. Syst. Evol. Microbiol.">
        <title>Halobacillus salinus sp. nov., isolated from a salt lake on the coast of the East Sea in Korea.</title>
        <authorList>
            <person name="Yoon J.H."/>
            <person name="Kang K.H."/>
            <person name="Park Y.H."/>
        </authorList>
    </citation>
    <scope>NUCLEOTIDE SEQUENCE [LARGE SCALE GENOMIC DNA]</scope>
    <source>
        <strain evidence="1 2">HSL-3</strain>
    </source>
</reference>
<keyword evidence="2" id="KW-1185">Reference proteome</keyword>
<sequence length="190" mass="21105">MALQRILEYAHSLMKDSLKDGDIAVDGTCGNGHDTLFLANLTGESGHVYGFDIQPAAIENTKERLNEHNMLSRATLIHDSHSKIGHYLSDEHRGQVQAGIFNLGYLPGSDKSIVTKPEETIASVKEMLNQLRSGGLIVLVVYHGHPGGKEEKEALLRYVESLEQKEVRALQYGFINQRNTPPFIIALEKQ</sequence>
<dbReference type="Proteomes" id="UP000297982">
    <property type="component" value="Unassembled WGS sequence"/>
</dbReference>
<evidence type="ECO:0000313" key="1">
    <source>
        <dbReference type="EMBL" id="TGB02151.1"/>
    </source>
</evidence>
<gene>
    <name evidence="1" type="ORF">E4663_12430</name>
</gene>
<evidence type="ECO:0000313" key="2">
    <source>
        <dbReference type="Proteomes" id="UP000297982"/>
    </source>
</evidence>
<accession>A0A4Z0GY59</accession>
<keyword evidence="1" id="KW-0489">Methyltransferase</keyword>
<keyword evidence="1" id="KW-0808">Transferase</keyword>
<dbReference type="OrthoDB" id="9792989at2"/>
<proteinExistence type="predicted"/>
<dbReference type="STRING" id="192814.GCA_900166575_03585"/>